<comment type="pathway">
    <text evidence="7">Carbohydrate biosynthesis; dTDP-L-rhamnose biosynthesis.</text>
</comment>
<keyword evidence="9" id="KW-1185">Reference proteome</keyword>
<evidence type="ECO:0000256" key="7">
    <source>
        <dbReference type="RuleBase" id="RU364069"/>
    </source>
</evidence>
<proteinExistence type="inferred from homology"/>
<dbReference type="Proteomes" id="UP000243359">
    <property type="component" value="Chromosome I"/>
</dbReference>
<dbReference type="GO" id="GO:0005829">
    <property type="term" value="C:cytosol"/>
    <property type="evidence" value="ECO:0007669"/>
    <property type="project" value="TreeGrafter"/>
</dbReference>
<feature type="active site" description="Proton acceptor" evidence="5">
    <location>
        <position position="62"/>
    </location>
</feature>
<dbReference type="GO" id="GO:0008830">
    <property type="term" value="F:dTDP-4-dehydrorhamnose 3,5-epimerase activity"/>
    <property type="evidence" value="ECO:0007669"/>
    <property type="project" value="UniProtKB-UniRule"/>
</dbReference>
<comment type="similarity">
    <text evidence="7">Belongs to the dTDP-4-dehydrorhamnose 3,5-epimerase family.</text>
</comment>
<comment type="subunit">
    <text evidence="7">Homodimer.</text>
</comment>
<dbReference type="InterPro" id="IPR014710">
    <property type="entry name" value="RmlC-like_jellyroll"/>
</dbReference>
<dbReference type="Gene3D" id="2.60.120.10">
    <property type="entry name" value="Jelly Rolls"/>
    <property type="match status" value="1"/>
</dbReference>
<organism evidence="8 9">
    <name type="scientific">Pseudomonas oryzae</name>
    <dbReference type="NCBI Taxonomy" id="1392877"/>
    <lineage>
        <taxon>Bacteria</taxon>
        <taxon>Pseudomonadati</taxon>
        <taxon>Pseudomonadota</taxon>
        <taxon>Gammaproteobacteria</taxon>
        <taxon>Pseudomonadales</taxon>
        <taxon>Pseudomonadaceae</taxon>
        <taxon>Pseudomonas</taxon>
    </lineage>
</organism>
<dbReference type="STRING" id="1392877.SAMN05216221_3875"/>
<evidence type="ECO:0000256" key="4">
    <source>
        <dbReference type="ARBA" id="ARBA00019595"/>
    </source>
</evidence>
<evidence type="ECO:0000313" key="8">
    <source>
        <dbReference type="EMBL" id="SDT23218.1"/>
    </source>
</evidence>
<dbReference type="GO" id="GO:0000271">
    <property type="term" value="P:polysaccharide biosynthetic process"/>
    <property type="evidence" value="ECO:0007669"/>
    <property type="project" value="TreeGrafter"/>
</dbReference>
<keyword evidence="7" id="KW-0413">Isomerase</keyword>
<dbReference type="AlphaFoldDB" id="A0A1H1YP12"/>
<protein>
    <recommendedName>
        <fullName evidence="4 7">dTDP-4-dehydrorhamnose 3,5-epimerase</fullName>
        <ecNumber evidence="3 7">5.1.3.13</ecNumber>
    </recommendedName>
    <alternativeName>
        <fullName evidence="7">Thymidine diphospho-4-keto-rhamnose 3,5-epimerase</fullName>
    </alternativeName>
</protein>
<feature type="active site" description="Proton donor" evidence="5">
    <location>
        <position position="132"/>
    </location>
</feature>
<dbReference type="Pfam" id="PF00908">
    <property type="entry name" value="dTDP_sugar_isom"/>
    <property type="match status" value="1"/>
</dbReference>
<feature type="site" description="Participates in a stacking interaction with the thymidine ring of dTDP-4-oxo-6-deoxyglucose" evidence="6">
    <location>
        <position position="138"/>
    </location>
</feature>
<accession>A0A1H1YP12</accession>
<evidence type="ECO:0000256" key="2">
    <source>
        <dbReference type="ARBA" id="ARBA00001997"/>
    </source>
</evidence>
<comment type="catalytic activity">
    <reaction evidence="1 7">
        <text>dTDP-4-dehydro-6-deoxy-alpha-D-glucose = dTDP-4-dehydro-beta-L-rhamnose</text>
        <dbReference type="Rhea" id="RHEA:16969"/>
        <dbReference type="ChEBI" id="CHEBI:57649"/>
        <dbReference type="ChEBI" id="CHEBI:62830"/>
        <dbReference type="EC" id="5.1.3.13"/>
    </reaction>
</comment>
<dbReference type="EC" id="5.1.3.13" evidence="3 7"/>
<evidence type="ECO:0000256" key="5">
    <source>
        <dbReference type="PIRSR" id="PIRSR600888-1"/>
    </source>
</evidence>
<name>A0A1H1YP12_9PSED</name>
<dbReference type="UniPathway" id="UPA00124"/>
<reference evidence="9" key="1">
    <citation type="submission" date="2016-10" db="EMBL/GenBank/DDBJ databases">
        <authorList>
            <person name="Varghese N."/>
            <person name="Submissions S."/>
        </authorList>
    </citation>
    <scope>NUCLEOTIDE SEQUENCE [LARGE SCALE GENOMIC DNA]</scope>
    <source>
        <strain evidence="9">KCTC 32247</strain>
    </source>
</reference>
<dbReference type="InterPro" id="IPR011051">
    <property type="entry name" value="RmlC_Cupin_sf"/>
</dbReference>
<dbReference type="NCBIfam" id="TIGR01221">
    <property type="entry name" value="rmlC"/>
    <property type="match status" value="1"/>
</dbReference>
<dbReference type="CDD" id="cd00438">
    <property type="entry name" value="cupin_RmlC"/>
    <property type="match status" value="1"/>
</dbReference>
<sequence length="182" mass="20139">MKAIATALDGVLILEPRVFEDARGCFFESWNARTFAELTGVQAEFVQDNHSVSHRGVLRGLHYQLPPMAQGKLVRVVQGAVFDVVVDLRRASPRFGRWHGVELSAENRRQLWIPPGFAHGFLSLADASVVLYKTTAGYSPAHERCLRWDDPRLAIAWPLAGVPLLSPRDAQGLALADAEVFP</sequence>
<dbReference type="InterPro" id="IPR000888">
    <property type="entry name" value="RmlC-like"/>
</dbReference>
<dbReference type="RefSeq" id="WP_090351446.1">
    <property type="nucleotide sequence ID" value="NZ_LT629751.1"/>
</dbReference>
<dbReference type="EMBL" id="LT629751">
    <property type="protein sequence ID" value="SDT23218.1"/>
    <property type="molecule type" value="Genomic_DNA"/>
</dbReference>
<gene>
    <name evidence="8" type="ORF">SAMN05216221_3875</name>
</gene>
<dbReference type="OrthoDB" id="9800680at2"/>
<evidence type="ECO:0000256" key="6">
    <source>
        <dbReference type="PIRSR" id="PIRSR600888-3"/>
    </source>
</evidence>
<dbReference type="PANTHER" id="PTHR21047:SF2">
    <property type="entry name" value="THYMIDINE DIPHOSPHO-4-KETO-RHAMNOSE 3,5-EPIMERASE"/>
    <property type="match status" value="1"/>
</dbReference>
<evidence type="ECO:0000256" key="1">
    <source>
        <dbReference type="ARBA" id="ARBA00001298"/>
    </source>
</evidence>
<dbReference type="PANTHER" id="PTHR21047">
    <property type="entry name" value="DTDP-6-DEOXY-D-GLUCOSE-3,5 EPIMERASE"/>
    <property type="match status" value="1"/>
</dbReference>
<evidence type="ECO:0000313" key="9">
    <source>
        <dbReference type="Proteomes" id="UP000243359"/>
    </source>
</evidence>
<dbReference type="SUPFAM" id="SSF51182">
    <property type="entry name" value="RmlC-like cupins"/>
    <property type="match status" value="1"/>
</dbReference>
<dbReference type="GO" id="GO:0019305">
    <property type="term" value="P:dTDP-rhamnose biosynthetic process"/>
    <property type="evidence" value="ECO:0007669"/>
    <property type="project" value="UniProtKB-UniRule"/>
</dbReference>
<comment type="function">
    <text evidence="2 7">Catalyzes the epimerization of the C3' and C5'positions of dTDP-6-deoxy-D-xylo-4-hexulose, forming dTDP-6-deoxy-L-lyxo-4-hexulose.</text>
</comment>
<evidence type="ECO:0000256" key="3">
    <source>
        <dbReference type="ARBA" id="ARBA00012098"/>
    </source>
</evidence>